<dbReference type="RefSeq" id="WP_156672614.1">
    <property type="nucleotide sequence ID" value="NZ_CACRUI010000003.1"/>
</dbReference>
<dbReference type="NCBIfam" id="TIGR01633">
    <property type="entry name" value="phi3626_gp14_N"/>
    <property type="match status" value="1"/>
</dbReference>
<dbReference type="AlphaFoldDB" id="A0A6N2Z021"/>
<reference evidence="1" key="1">
    <citation type="submission" date="2019-11" db="EMBL/GenBank/DDBJ databases">
        <authorList>
            <person name="Feng L."/>
        </authorList>
    </citation>
    <scope>NUCLEOTIDE SEQUENCE</scope>
    <source>
        <strain evidence="1">SLutetiensisLFYP71</strain>
    </source>
</reference>
<evidence type="ECO:0000313" key="1">
    <source>
        <dbReference type="EMBL" id="VYT72511.1"/>
    </source>
</evidence>
<accession>A0A6N2Z021</accession>
<proteinExistence type="predicted"/>
<sequence length="522" mass="58127">MAGISIKYNNVNWLETLNELSGTGRATVTDVNRNVAANFNNNYQDQGMHRYGQQFLYSTLSVKQISTSIKLVGNQAFFNKAAGLIGKFLNVTEPKKLSFSDEPDKVWEAIASGQPALAVDNSTSPATATITVTFDVPKSYSEGQTKCLVDTSSSSKYGTITKVTNDHYKINLNNLGSAVAYPKFKIKHNSDNGWCGIVKSQTENYEIGNPEEADGKSVKSSEVLIDYTNGKITKAFQDGTKNVAILNTTNQDINGELFIDEAWGRHHLALHDRGTGTQTNKGASLTWTIPADANGEAGALNEYIWWQQIFWLGSSNQYGFMKICVSDTNDKFLYGVETFKRANGLGCEYNFLVSDGNGGYRIPLRWTFLGTHADNENPFNATRGWSDLMRRDDEIQVYWLGGYPKIRVPEIKGRKSAKIHVFFGDIGATQQVTHMYLDQILYRKDFVSGWADVPNRYHAGSVLEIDMAKGKTYVDNLPTMDGLAYLAEPFGLDPGANEIDIYFSSWISKAPDIEVTWYERSV</sequence>
<dbReference type="InterPro" id="IPR006520">
    <property type="entry name" value="Dit_BPSPP_N"/>
</dbReference>
<organism evidence="1">
    <name type="scientific">Streptococcus lutetiensis</name>
    <dbReference type="NCBI Taxonomy" id="150055"/>
    <lineage>
        <taxon>Bacteria</taxon>
        <taxon>Bacillati</taxon>
        <taxon>Bacillota</taxon>
        <taxon>Bacilli</taxon>
        <taxon>Lactobacillales</taxon>
        <taxon>Streptococcaceae</taxon>
        <taxon>Streptococcus</taxon>
    </lineage>
</organism>
<name>A0A6N2Z021_9STRE</name>
<protein>
    <submittedName>
        <fullName evidence="1">Phage tail protein</fullName>
    </submittedName>
</protein>
<dbReference type="EMBL" id="CACRUI010000003">
    <property type="protein sequence ID" value="VYT72511.1"/>
    <property type="molecule type" value="Genomic_DNA"/>
</dbReference>
<gene>
    <name evidence="1" type="ORF">SLLFYP71_00530</name>
</gene>
<dbReference type="Gene3D" id="2.40.30.200">
    <property type="match status" value="1"/>
</dbReference>